<dbReference type="EMBL" id="BORP01000001">
    <property type="protein sequence ID" value="GIO25741.1"/>
    <property type="molecule type" value="Genomic_DNA"/>
</dbReference>
<reference evidence="1" key="1">
    <citation type="submission" date="2021-03" db="EMBL/GenBank/DDBJ databases">
        <title>Antimicrobial resistance genes in bacteria isolated from Japanese honey, and their potential for conferring macrolide and lincosamide resistance in the American foulbrood pathogen Paenibacillus larvae.</title>
        <authorList>
            <person name="Okamoto M."/>
            <person name="Kumagai M."/>
            <person name="Kanamori H."/>
            <person name="Takamatsu D."/>
        </authorList>
    </citation>
    <scope>NUCLEOTIDE SEQUENCE</scope>
    <source>
        <strain evidence="1">J43TS3</strain>
    </source>
</reference>
<protein>
    <submittedName>
        <fullName evidence="1">Uncharacterized protein</fullName>
    </submittedName>
</protein>
<dbReference type="AlphaFoldDB" id="A0A919X574"/>
<name>A0A919X574_9BACI</name>
<evidence type="ECO:0000313" key="1">
    <source>
        <dbReference type="EMBL" id="GIO25741.1"/>
    </source>
</evidence>
<comment type="caution">
    <text evidence="1">The sequence shown here is derived from an EMBL/GenBank/DDBJ whole genome shotgun (WGS) entry which is preliminary data.</text>
</comment>
<keyword evidence="2" id="KW-1185">Reference proteome</keyword>
<evidence type="ECO:0000313" key="2">
    <source>
        <dbReference type="Proteomes" id="UP000676917"/>
    </source>
</evidence>
<dbReference type="Proteomes" id="UP000676917">
    <property type="component" value="Unassembled WGS sequence"/>
</dbReference>
<proteinExistence type="predicted"/>
<organism evidence="1 2">
    <name type="scientific">Ornithinibacillus bavariensis</name>
    <dbReference type="NCBI Taxonomy" id="545502"/>
    <lineage>
        <taxon>Bacteria</taxon>
        <taxon>Bacillati</taxon>
        <taxon>Bacillota</taxon>
        <taxon>Bacilli</taxon>
        <taxon>Bacillales</taxon>
        <taxon>Bacillaceae</taxon>
        <taxon>Ornithinibacillus</taxon>
    </lineage>
</organism>
<sequence length="127" mass="14309">MAQEKNMYDECKTHIHAYVLAQLQDGTRFDGIITGLDEDYVYFAIPLENEMSDQITSHVQEQRQYGYGWHGYGGFGTPGFGYPAYGGFGAPGFGYPAYGGFYGPRRRFRRLVLPLSGLTGISLLPWY</sequence>
<accession>A0A919X574</accession>
<gene>
    <name evidence="1" type="ORF">J43TS3_03520</name>
</gene>
<dbReference type="RefSeq" id="WP_212919265.1">
    <property type="nucleotide sequence ID" value="NZ_BORP01000001.1"/>
</dbReference>